<evidence type="ECO:0000256" key="2">
    <source>
        <dbReference type="ARBA" id="ARBA00006742"/>
    </source>
</evidence>
<keyword evidence="3" id="KW-0813">Transport</keyword>
<reference evidence="11" key="2">
    <citation type="submission" date="2020-09" db="EMBL/GenBank/DDBJ databases">
        <authorList>
            <person name="Sun Q."/>
            <person name="Zhou Y."/>
        </authorList>
    </citation>
    <scope>NUCLEOTIDE SEQUENCE</scope>
    <source>
        <strain evidence="11">CGMCC 1.12785</strain>
    </source>
</reference>
<evidence type="ECO:0000256" key="3">
    <source>
        <dbReference type="ARBA" id="ARBA00022448"/>
    </source>
</evidence>
<dbReference type="RefSeq" id="WP_188550821.1">
    <property type="nucleotide sequence ID" value="NZ_BMFY01000008.1"/>
</dbReference>
<keyword evidence="9" id="KW-0472">Membrane</keyword>
<sequence length="141" mass="14783">MDPSLILVLGLGALLIFMIMNTRRKQKEQQANLASNLVPGREVMTSAGLFGTVVEVDSENNKVVIEPTPGTRLVVHRQAISQITPVEEPAADEVAVDEADEAAAPDAGDAVEPAEPGTAAGENRPDEGPAGDEPTDSTDKK</sequence>
<keyword evidence="8" id="KW-0811">Translocation</keyword>
<evidence type="ECO:0000313" key="12">
    <source>
        <dbReference type="Proteomes" id="UP000616114"/>
    </source>
</evidence>
<comment type="caution">
    <text evidence="11">The sequence shown here is derived from an EMBL/GenBank/DDBJ whole genome shotgun (WGS) entry which is preliminary data.</text>
</comment>
<feature type="compositionally biased region" description="Acidic residues" evidence="10">
    <location>
        <begin position="129"/>
        <end position="141"/>
    </location>
</feature>
<comment type="similarity">
    <text evidence="2">Belongs to the YajC family.</text>
</comment>
<evidence type="ECO:0000313" key="11">
    <source>
        <dbReference type="EMBL" id="GGA17545.1"/>
    </source>
</evidence>
<dbReference type="EMBL" id="BMFY01000008">
    <property type="protein sequence ID" value="GGA17545.1"/>
    <property type="molecule type" value="Genomic_DNA"/>
</dbReference>
<reference evidence="11" key="1">
    <citation type="journal article" date="2014" name="Int. J. Syst. Evol. Microbiol.">
        <title>Complete genome sequence of Corynebacterium casei LMG S-19264T (=DSM 44701T), isolated from a smear-ripened cheese.</title>
        <authorList>
            <consortium name="US DOE Joint Genome Institute (JGI-PGF)"/>
            <person name="Walter F."/>
            <person name="Albersmeier A."/>
            <person name="Kalinowski J."/>
            <person name="Ruckert C."/>
        </authorList>
    </citation>
    <scope>NUCLEOTIDE SEQUENCE</scope>
    <source>
        <strain evidence="11">CGMCC 1.12785</strain>
    </source>
</reference>
<evidence type="ECO:0000256" key="9">
    <source>
        <dbReference type="ARBA" id="ARBA00023136"/>
    </source>
</evidence>
<evidence type="ECO:0008006" key="13">
    <source>
        <dbReference type="Google" id="ProtNLM"/>
    </source>
</evidence>
<keyword evidence="6" id="KW-0653">Protein transport</keyword>
<keyword evidence="7" id="KW-1133">Transmembrane helix</keyword>
<dbReference type="GO" id="GO:0015031">
    <property type="term" value="P:protein transport"/>
    <property type="evidence" value="ECO:0007669"/>
    <property type="project" value="UniProtKB-KW"/>
</dbReference>
<evidence type="ECO:0000256" key="5">
    <source>
        <dbReference type="ARBA" id="ARBA00022692"/>
    </source>
</evidence>
<keyword evidence="4" id="KW-1003">Cell membrane</keyword>
<evidence type="ECO:0000256" key="7">
    <source>
        <dbReference type="ARBA" id="ARBA00022989"/>
    </source>
</evidence>
<organism evidence="11 12">
    <name type="scientific">Sediminivirga luteola</name>
    <dbReference type="NCBI Taxonomy" id="1774748"/>
    <lineage>
        <taxon>Bacteria</taxon>
        <taxon>Bacillati</taxon>
        <taxon>Actinomycetota</taxon>
        <taxon>Actinomycetes</taxon>
        <taxon>Micrococcales</taxon>
        <taxon>Brevibacteriaceae</taxon>
        <taxon>Sediminivirga</taxon>
    </lineage>
</organism>
<evidence type="ECO:0000256" key="1">
    <source>
        <dbReference type="ARBA" id="ARBA00004162"/>
    </source>
</evidence>
<gene>
    <name evidence="11" type="ORF">GCM10011333_20820</name>
</gene>
<dbReference type="PANTHER" id="PTHR33909:SF1">
    <property type="entry name" value="SEC TRANSLOCON ACCESSORY COMPLEX SUBUNIT YAJC"/>
    <property type="match status" value="1"/>
</dbReference>
<dbReference type="InterPro" id="IPR003849">
    <property type="entry name" value="Preprotein_translocase_YajC"/>
</dbReference>
<comment type="subcellular location">
    <subcellularLocation>
        <location evidence="1">Cell membrane</location>
        <topology evidence="1">Single-pass membrane protein</topology>
    </subcellularLocation>
</comment>
<proteinExistence type="inferred from homology"/>
<feature type="region of interest" description="Disordered" evidence="10">
    <location>
        <begin position="84"/>
        <end position="141"/>
    </location>
</feature>
<evidence type="ECO:0000256" key="6">
    <source>
        <dbReference type="ARBA" id="ARBA00022927"/>
    </source>
</evidence>
<keyword evidence="5" id="KW-0812">Transmembrane</keyword>
<feature type="compositionally biased region" description="Low complexity" evidence="10">
    <location>
        <begin position="104"/>
        <end position="116"/>
    </location>
</feature>
<dbReference type="PANTHER" id="PTHR33909">
    <property type="entry name" value="SEC TRANSLOCON ACCESSORY COMPLEX SUBUNIT YAJC"/>
    <property type="match status" value="1"/>
</dbReference>
<protein>
    <recommendedName>
        <fullName evidence="13">Preprotein translocase subunit YajC</fullName>
    </recommendedName>
</protein>
<accession>A0A8J2TYN4</accession>
<keyword evidence="12" id="KW-1185">Reference proteome</keyword>
<name>A0A8J2TYN4_9MICO</name>
<dbReference type="NCBIfam" id="TIGR00739">
    <property type="entry name" value="yajC"/>
    <property type="match status" value="1"/>
</dbReference>
<dbReference type="GO" id="GO:0005886">
    <property type="term" value="C:plasma membrane"/>
    <property type="evidence" value="ECO:0007669"/>
    <property type="project" value="UniProtKB-SubCell"/>
</dbReference>
<evidence type="ECO:0000256" key="4">
    <source>
        <dbReference type="ARBA" id="ARBA00022475"/>
    </source>
</evidence>
<feature type="compositionally biased region" description="Acidic residues" evidence="10">
    <location>
        <begin position="89"/>
        <end position="103"/>
    </location>
</feature>
<dbReference type="Pfam" id="PF02699">
    <property type="entry name" value="YajC"/>
    <property type="match status" value="1"/>
</dbReference>
<dbReference type="Proteomes" id="UP000616114">
    <property type="component" value="Unassembled WGS sequence"/>
</dbReference>
<evidence type="ECO:0000256" key="8">
    <source>
        <dbReference type="ARBA" id="ARBA00023010"/>
    </source>
</evidence>
<dbReference type="AlphaFoldDB" id="A0A8J2TYN4"/>
<dbReference type="SMART" id="SM01323">
    <property type="entry name" value="YajC"/>
    <property type="match status" value="1"/>
</dbReference>
<evidence type="ECO:0000256" key="10">
    <source>
        <dbReference type="SAM" id="MobiDB-lite"/>
    </source>
</evidence>